<keyword evidence="6" id="KW-1185">Reference proteome</keyword>
<dbReference type="Gene3D" id="1.10.10.10">
    <property type="entry name" value="Winged helix-like DNA-binding domain superfamily/Winged helix DNA-binding domain"/>
    <property type="match status" value="1"/>
</dbReference>
<dbReference type="Gene3D" id="1.20.120.530">
    <property type="entry name" value="GntR ligand-binding domain-like"/>
    <property type="match status" value="1"/>
</dbReference>
<gene>
    <name evidence="5" type="ORF">SAMN04488005_2568</name>
</gene>
<reference evidence="6" key="1">
    <citation type="submission" date="2016-10" db="EMBL/GenBank/DDBJ databases">
        <authorList>
            <person name="Varghese N."/>
            <person name="Submissions S."/>
        </authorList>
    </citation>
    <scope>NUCLEOTIDE SEQUENCE [LARGE SCALE GENOMIC DNA]</scope>
    <source>
        <strain evidence="6">DSM 26879</strain>
    </source>
</reference>
<accession>A0A1I6HE22</accession>
<dbReference type="SMART" id="SM00345">
    <property type="entry name" value="HTH_GNTR"/>
    <property type="match status" value="1"/>
</dbReference>
<evidence type="ECO:0000259" key="4">
    <source>
        <dbReference type="PROSITE" id="PS50949"/>
    </source>
</evidence>
<keyword evidence="1" id="KW-0805">Transcription regulation</keyword>
<sequence>MEEKITGRAADRVVRVLAQKIRDGVIAHGAPLPAERDLMVEFGISRTVAREAISALSSQGLVEAKPRHRPVARKPGFDAAMDATGSIVGNLLLQPGGVWNLFDTRILVEASLVRSAAEKANKHDIAALETALLANKAAIHDSDLFYQTDMQFHRIFYNISGNPVWPAVHRAYVTWLAPQWGQMPRLPERNKANFAAHAAIMDAILMRDPDAAEAALKSHLMQAWDQVRLTFGDI</sequence>
<dbReference type="InterPro" id="IPR011711">
    <property type="entry name" value="GntR_C"/>
</dbReference>
<dbReference type="STRING" id="390270.SAMN04488005_2568"/>
<dbReference type="InterPro" id="IPR000524">
    <property type="entry name" value="Tscrpt_reg_HTH_GntR"/>
</dbReference>
<dbReference type="PANTHER" id="PTHR43537">
    <property type="entry name" value="TRANSCRIPTIONAL REGULATOR, GNTR FAMILY"/>
    <property type="match status" value="1"/>
</dbReference>
<name>A0A1I6HE22_9RHOB</name>
<dbReference type="EMBL" id="FOYP01000002">
    <property type="protein sequence ID" value="SFR52608.1"/>
    <property type="molecule type" value="Genomic_DNA"/>
</dbReference>
<protein>
    <submittedName>
        <fullName evidence="5">DNA-binding transcriptional regulator, FadR family</fullName>
    </submittedName>
</protein>
<dbReference type="PANTHER" id="PTHR43537:SF44">
    <property type="entry name" value="GNTR FAMILY REGULATORY PROTEIN"/>
    <property type="match status" value="1"/>
</dbReference>
<dbReference type="CDD" id="cd07377">
    <property type="entry name" value="WHTH_GntR"/>
    <property type="match status" value="1"/>
</dbReference>
<dbReference type="InterPro" id="IPR008920">
    <property type="entry name" value="TF_FadR/GntR_C"/>
</dbReference>
<dbReference type="OrthoDB" id="9028214at2"/>
<keyword evidence="2 5" id="KW-0238">DNA-binding</keyword>
<evidence type="ECO:0000256" key="1">
    <source>
        <dbReference type="ARBA" id="ARBA00023015"/>
    </source>
</evidence>
<keyword evidence="3" id="KW-0804">Transcription</keyword>
<dbReference type="Pfam" id="PF07729">
    <property type="entry name" value="FCD"/>
    <property type="match status" value="1"/>
</dbReference>
<proteinExistence type="predicted"/>
<evidence type="ECO:0000313" key="5">
    <source>
        <dbReference type="EMBL" id="SFR52608.1"/>
    </source>
</evidence>
<evidence type="ECO:0000313" key="6">
    <source>
        <dbReference type="Proteomes" id="UP000199478"/>
    </source>
</evidence>
<feature type="domain" description="HTH gntR-type" evidence="4">
    <location>
        <begin position="7"/>
        <end position="75"/>
    </location>
</feature>
<dbReference type="SUPFAM" id="SSF48008">
    <property type="entry name" value="GntR ligand-binding domain-like"/>
    <property type="match status" value="1"/>
</dbReference>
<dbReference type="InterPro" id="IPR036390">
    <property type="entry name" value="WH_DNA-bd_sf"/>
</dbReference>
<dbReference type="GO" id="GO:0003700">
    <property type="term" value="F:DNA-binding transcription factor activity"/>
    <property type="evidence" value="ECO:0007669"/>
    <property type="project" value="InterPro"/>
</dbReference>
<dbReference type="SMART" id="SM00895">
    <property type="entry name" value="FCD"/>
    <property type="match status" value="1"/>
</dbReference>
<dbReference type="SUPFAM" id="SSF46785">
    <property type="entry name" value="Winged helix' DNA-binding domain"/>
    <property type="match status" value="1"/>
</dbReference>
<dbReference type="InterPro" id="IPR036388">
    <property type="entry name" value="WH-like_DNA-bd_sf"/>
</dbReference>
<dbReference type="PROSITE" id="PS50949">
    <property type="entry name" value="HTH_GNTR"/>
    <property type="match status" value="1"/>
</dbReference>
<dbReference type="AlphaFoldDB" id="A0A1I6HE22"/>
<evidence type="ECO:0000256" key="2">
    <source>
        <dbReference type="ARBA" id="ARBA00023125"/>
    </source>
</evidence>
<dbReference type="Pfam" id="PF00392">
    <property type="entry name" value="GntR"/>
    <property type="match status" value="1"/>
</dbReference>
<dbReference type="RefSeq" id="WP_090200872.1">
    <property type="nucleotide sequence ID" value="NZ_FOYP01000002.1"/>
</dbReference>
<organism evidence="5 6">
    <name type="scientific">Yoonia tamlensis</name>
    <dbReference type="NCBI Taxonomy" id="390270"/>
    <lineage>
        <taxon>Bacteria</taxon>
        <taxon>Pseudomonadati</taxon>
        <taxon>Pseudomonadota</taxon>
        <taxon>Alphaproteobacteria</taxon>
        <taxon>Rhodobacterales</taxon>
        <taxon>Paracoccaceae</taxon>
        <taxon>Yoonia</taxon>
    </lineage>
</organism>
<dbReference type="PRINTS" id="PR00035">
    <property type="entry name" value="HTHGNTR"/>
</dbReference>
<dbReference type="Proteomes" id="UP000199478">
    <property type="component" value="Unassembled WGS sequence"/>
</dbReference>
<dbReference type="GO" id="GO:0003677">
    <property type="term" value="F:DNA binding"/>
    <property type="evidence" value="ECO:0007669"/>
    <property type="project" value="UniProtKB-KW"/>
</dbReference>
<evidence type="ECO:0000256" key="3">
    <source>
        <dbReference type="ARBA" id="ARBA00023163"/>
    </source>
</evidence>